<evidence type="ECO:0000256" key="1">
    <source>
        <dbReference type="SAM" id="Phobius"/>
    </source>
</evidence>
<keyword evidence="3" id="KW-1185">Reference proteome</keyword>
<feature type="transmembrane region" description="Helical" evidence="1">
    <location>
        <begin position="23"/>
        <end position="44"/>
    </location>
</feature>
<evidence type="ECO:0000313" key="3">
    <source>
        <dbReference type="Proteomes" id="UP000014461"/>
    </source>
</evidence>
<name>R9PRE5_AGAAL</name>
<organism evidence="2 3">
    <name type="scientific">Agarivorans albus MKT 106</name>
    <dbReference type="NCBI Taxonomy" id="1331007"/>
    <lineage>
        <taxon>Bacteria</taxon>
        <taxon>Pseudomonadati</taxon>
        <taxon>Pseudomonadota</taxon>
        <taxon>Gammaproteobacteria</taxon>
        <taxon>Alteromonadales</taxon>
        <taxon>Alteromonadaceae</taxon>
        <taxon>Agarivorans</taxon>
    </lineage>
</organism>
<dbReference type="EMBL" id="BARX01000036">
    <property type="protein sequence ID" value="GAD03860.1"/>
    <property type="molecule type" value="Genomic_DNA"/>
</dbReference>
<proteinExistence type="predicted"/>
<keyword evidence="1" id="KW-1133">Transmembrane helix</keyword>
<dbReference type="RefSeq" id="WP_016403627.1">
    <property type="nucleotide sequence ID" value="NZ_BARX01000036.1"/>
</dbReference>
<dbReference type="Proteomes" id="UP000014461">
    <property type="component" value="Unassembled WGS sequence"/>
</dbReference>
<dbReference type="AlphaFoldDB" id="R9PRE5"/>
<sequence>MALECWLNKVVGFVLLNLARFSLVVYTALAFALTSINASAGALIEQQHTAEDILAIGHSPMQDCHVNASSSAAVNIDGHALTHTMPIGGSCCTVICMAPPLMNLLKLNIAESPSSLLAFSSTRSITLFNTAEPLYRPPIG</sequence>
<evidence type="ECO:0000313" key="2">
    <source>
        <dbReference type="EMBL" id="GAD03860.1"/>
    </source>
</evidence>
<gene>
    <name evidence="2" type="ORF">AALB_3940</name>
</gene>
<keyword evidence="1" id="KW-0812">Transmembrane</keyword>
<reference evidence="2" key="1">
    <citation type="journal article" date="2013" name="Genome Announc.">
        <title>Draft Genome Sequence of Agarivorans albus Strain MKT 106T, an Agarolytic Marine Bacterium.</title>
        <authorList>
            <person name="Yasuike M."/>
            <person name="Nakamura Y."/>
            <person name="Kai W."/>
            <person name="Fujiwara A."/>
            <person name="Fukui Y."/>
            <person name="Satomi M."/>
            <person name="Sano M."/>
        </authorList>
    </citation>
    <scope>NUCLEOTIDE SEQUENCE [LARGE SCALE GENOMIC DNA]</scope>
</reference>
<comment type="caution">
    <text evidence="2">The sequence shown here is derived from an EMBL/GenBank/DDBJ whole genome shotgun (WGS) entry which is preliminary data.</text>
</comment>
<protein>
    <submittedName>
        <fullName evidence="2">Uncharacterized protein</fullName>
    </submittedName>
</protein>
<accession>R9PRE5</accession>
<dbReference type="STRING" id="1331007.AALB_3940"/>
<keyword evidence="1" id="KW-0472">Membrane</keyword>